<dbReference type="Proteomes" id="UP000193100">
    <property type="component" value="Plasmid pSMR5"/>
</dbReference>
<organism evidence="1 2">
    <name type="scientific">Marinobacter salarius</name>
    <dbReference type="NCBI Taxonomy" id="1420917"/>
    <lineage>
        <taxon>Bacteria</taxon>
        <taxon>Pseudomonadati</taxon>
        <taxon>Pseudomonadota</taxon>
        <taxon>Gammaproteobacteria</taxon>
        <taxon>Pseudomonadales</taxon>
        <taxon>Marinobacteraceae</taxon>
        <taxon>Marinobacter</taxon>
    </lineage>
</organism>
<gene>
    <name evidence="1" type="ORF">MARSALSMR5_04088</name>
</gene>
<keyword evidence="1" id="KW-0614">Plasmid</keyword>
<proteinExistence type="predicted"/>
<sequence>MPCNMKDATNLSMRTRLLSERPSWTDLKKMAKQLSDFLYTVAIPFEDRYIHTGYSDRPHDQQTFFKTAFPDARQMRYQRTRDLQEIIRQSTEGENGNPAMNVFLRTKATNFLQEIVTDITNLAELDSDPVYYTPFRESGMGRAILANDFRRDDGKPDTLEQFKLKVAREFSRHMPEYLARSFPDAENNGQPLELNVRTLILVARDLFDGLTNDDPQESGEAIHTMLMGAERNGIFQIPEIDNVRTPAYFQDLIRNKFSDQAHAPSLDYLLPFTVQDRLQAKDAVKALAEQKNSRISMNDLTLYYMTGDQRDKHELLSLGRDKDNRVMVMPDNDGEPILIQSYGDNFRNLLRVVKPGYQEKIVDTMEDGIRDPMKRLDYRTDAINHAVGEMTRMTENATDNETLRALESEWKAMFTKGEVSGGKIQKFQQKVAEATEFLVTPQMHKLAVNPESAQVKLEHWWSLATRSGLSQVEDAVLKFGLPRHLGRMMSGQQPDAEIERENGSTEMKVYRLDKDMNRLESVTVDQGESNIALAIETARSWNSHFLGKPNKAVGAGMEIGATNNDGKFVGIGHWLSPAEREALTVVPLADIRSRISAPIHEARSGAGISQVREQVLAMIFQPSMDDPTCPQNRGMIEANYHWNINNVLELESQSGERYILPISNDVLATETFEDIRRHVAAQIATSPMPHYEKQDAIHNVRTTNMDKAASDYSVALDELGMEDEEELETMRVG</sequence>
<accession>A0A1W6KFA6</accession>
<evidence type="ECO:0000313" key="1">
    <source>
        <dbReference type="EMBL" id="ARM86108.1"/>
    </source>
</evidence>
<dbReference type="AlphaFoldDB" id="A0A1W6KFA6"/>
<reference evidence="1 2" key="1">
    <citation type="submission" date="2017-04" db="EMBL/GenBank/DDBJ databases">
        <title>Genome Sequence of Marinobacter salarius strain SMR5 Isolated from a culture of the Diatom Skeletonema marinoi.</title>
        <authorList>
            <person name="Topel M."/>
            <person name="Pinder M.I.M."/>
            <person name="Johansson O.N."/>
            <person name="Kourtchenko O."/>
            <person name="Godhe A."/>
            <person name="Clarke A.K."/>
        </authorList>
    </citation>
    <scope>NUCLEOTIDE SEQUENCE [LARGE SCALE GENOMIC DNA]</scope>
    <source>
        <strain evidence="1 2">SMR5</strain>
        <plasmid evidence="2">Plasmid psmr5</plasmid>
    </source>
</reference>
<name>A0A1W6KFA6_9GAMM</name>
<dbReference type="EMBL" id="CP020932">
    <property type="protein sequence ID" value="ARM86108.1"/>
    <property type="molecule type" value="Genomic_DNA"/>
</dbReference>
<evidence type="ECO:0000313" key="2">
    <source>
        <dbReference type="Proteomes" id="UP000193100"/>
    </source>
</evidence>
<geneLocation type="plasmid" evidence="2">
    <name>psmr5</name>
</geneLocation>
<protein>
    <submittedName>
        <fullName evidence="1">Uncharacterized protein</fullName>
    </submittedName>
</protein>